<sequence length="444" mass="47501">MEGEVLRDEDRPCSPVADLQDGAACGAGARPDIERVVILNDVSIARGGATDLALLSAKMIRMRGIPVVYLSGGETDHGELAGCGVDLVAMGEAHILDRGLGAAVSGIHNRSVATFVADWIRANDTPATVYHVHGWSKILSPTLFRVLSVVSRRLVVHAHDFFLACPNGAYHDYQAGKVCERKPLGLSCMRTHCDKRSYAQKLWRSARSLSLASSLPRHGSHRILMLHEGMQPFLERAGYPGSALHTVRNPVRPFTSQRVRAEANTAFLFVGRLVPEKGIEAFLAAADALNHAAIVVGDGPLRETLEQRHPSAKFTGWLAREDIVAMAASARALVMPTQYAEPFGLVTAEASFSGLPVILSDRALLAADVDAAGIGLSYPGDDPSALEEAMAGFAAMSDAETKAMSLRAFARAGRIAQTPEAWCEALLGHYRDVLATTAADGLRP</sequence>
<dbReference type="GO" id="GO:0016757">
    <property type="term" value="F:glycosyltransferase activity"/>
    <property type="evidence" value="ECO:0007669"/>
    <property type="project" value="TreeGrafter"/>
</dbReference>
<dbReference type="Proteomes" id="UP000000321">
    <property type="component" value="Unassembled WGS sequence"/>
</dbReference>
<dbReference type="Gene3D" id="3.40.50.2000">
    <property type="entry name" value="Glycogen Phosphorylase B"/>
    <property type="match status" value="1"/>
</dbReference>
<evidence type="ECO:0000313" key="1">
    <source>
        <dbReference type="EMBL" id="EAS51286.1"/>
    </source>
</evidence>
<proteinExistence type="predicted"/>
<reference evidence="1 2" key="1">
    <citation type="journal article" date="2008" name="Appl. Environ. Microbiol.">
        <title>Genomic insights into Mn(II) oxidation by the marine alphaproteobacterium Aurantimonas sp. strain SI85-9A1.</title>
        <authorList>
            <person name="Dick G.J."/>
            <person name="Podell S."/>
            <person name="Johnson H.A."/>
            <person name="Rivera-Espinoza Y."/>
            <person name="Bernier-Latmani R."/>
            <person name="McCarthy J.K."/>
            <person name="Torpey J.W."/>
            <person name="Clement B.G."/>
            <person name="Gaasterland T."/>
            <person name="Tebo B.M."/>
        </authorList>
    </citation>
    <scope>NUCLEOTIDE SEQUENCE [LARGE SCALE GENOMIC DNA]</scope>
    <source>
        <strain evidence="1 2">SI85-9A1</strain>
    </source>
</reference>
<accession>Q1YMU5</accession>
<organism evidence="1 2">
    <name type="scientific">Aurantimonas manganoxydans (strain ATCC BAA-1229 / DSM 21871 / SI85-9A1)</name>
    <dbReference type="NCBI Taxonomy" id="287752"/>
    <lineage>
        <taxon>Bacteria</taxon>
        <taxon>Pseudomonadati</taxon>
        <taxon>Pseudomonadota</taxon>
        <taxon>Alphaproteobacteria</taxon>
        <taxon>Hyphomicrobiales</taxon>
        <taxon>Aurantimonadaceae</taxon>
        <taxon>Aurantimonas</taxon>
    </lineage>
</organism>
<dbReference type="PANTHER" id="PTHR45947">
    <property type="entry name" value="SULFOQUINOVOSYL TRANSFERASE SQD2"/>
    <property type="match status" value="1"/>
</dbReference>
<dbReference type="PANTHER" id="PTHR45947:SF3">
    <property type="entry name" value="SULFOQUINOVOSYL TRANSFERASE SQD2"/>
    <property type="match status" value="1"/>
</dbReference>
<comment type="caution">
    <text evidence="1">The sequence shown here is derived from an EMBL/GenBank/DDBJ whole genome shotgun (WGS) entry which is preliminary data.</text>
</comment>
<dbReference type="HOGENOM" id="CLU_009583_35_0_5"/>
<keyword evidence="1" id="KW-0808">Transferase</keyword>
<dbReference type="RefSeq" id="WP_009209928.1">
    <property type="nucleotide sequence ID" value="NZ_BBWP01000021.1"/>
</dbReference>
<dbReference type="EMBL" id="AAPJ01000001">
    <property type="protein sequence ID" value="EAS51286.1"/>
    <property type="molecule type" value="Genomic_DNA"/>
</dbReference>
<dbReference type="AlphaFoldDB" id="Q1YMU5"/>
<dbReference type="SUPFAM" id="SSF53756">
    <property type="entry name" value="UDP-Glycosyltransferase/glycogen phosphorylase"/>
    <property type="match status" value="1"/>
</dbReference>
<name>Q1YMU5_AURMS</name>
<dbReference type="InterPro" id="IPR050194">
    <property type="entry name" value="Glycosyltransferase_grp1"/>
</dbReference>
<protein>
    <submittedName>
        <fullName evidence="1">Putative glycosyl transferase, group 1</fullName>
    </submittedName>
</protein>
<dbReference type="Pfam" id="PF13692">
    <property type="entry name" value="Glyco_trans_1_4"/>
    <property type="match status" value="1"/>
</dbReference>
<dbReference type="BioCyc" id="AURANTIMONAS:SI859A1_02101-MONOMER"/>
<keyword evidence="2" id="KW-1185">Reference proteome</keyword>
<gene>
    <name evidence="1" type="ORF">SI859A1_02101</name>
</gene>
<evidence type="ECO:0000313" key="2">
    <source>
        <dbReference type="Proteomes" id="UP000000321"/>
    </source>
</evidence>